<name>A0A4Z2BGJ5_9TELE</name>
<feature type="domain" description="C2H2-type" evidence="14">
    <location>
        <begin position="284"/>
        <end position="311"/>
    </location>
</feature>
<feature type="compositionally biased region" description="Basic residues" evidence="13">
    <location>
        <begin position="331"/>
        <end position="342"/>
    </location>
</feature>
<evidence type="ECO:0000256" key="1">
    <source>
        <dbReference type="ARBA" id="ARBA00004123"/>
    </source>
</evidence>
<feature type="region of interest" description="Disordered" evidence="13">
    <location>
        <begin position="331"/>
        <end position="359"/>
    </location>
</feature>
<feature type="domain" description="C2H2-type" evidence="14">
    <location>
        <begin position="625"/>
        <end position="652"/>
    </location>
</feature>
<dbReference type="InterPro" id="IPR013087">
    <property type="entry name" value="Znf_C2H2_type"/>
</dbReference>
<feature type="domain" description="C2H2-type" evidence="14">
    <location>
        <begin position="852"/>
        <end position="879"/>
    </location>
</feature>
<keyword evidence="2" id="KW-1017">Isopeptide bond</keyword>
<dbReference type="AlphaFoldDB" id="A0A4Z2BGJ5"/>
<feature type="domain" description="C2H2-type" evidence="14">
    <location>
        <begin position="740"/>
        <end position="767"/>
    </location>
</feature>
<keyword evidence="10" id="KW-0804">Transcription</keyword>
<dbReference type="GO" id="GO:0005634">
    <property type="term" value="C:nucleus"/>
    <property type="evidence" value="ECO:0007669"/>
    <property type="project" value="UniProtKB-SubCell"/>
</dbReference>
<comment type="subcellular location">
    <subcellularLocation>
        <location evidence="1">Nucleus</location>
    </subcellularLocation>
</comment>
<evidence type="ECO:0000256" key="7">
    <source>
        <dbReference type="ARBA" id="ARBA00022843"/>
    </source>
</evidence>
<keyword evidence="7" id="KW-0832">Ubl conjugation</keyword>
<dbReference type="Proteomes" id="UP000516260">
    <property type="component" value="Chromosome 22"/>
</dbReference>
<dbReference type="FunFam" id="3.30.160.60:FF:000690">
    <property type="entry name" value="Zinc finger protein 354C"/>
    <property type="match status" value="1"/>
</dbReference>
<comment type="caution">
    <text evidence="15">The sequence shown here is derived from an EMBL/GenBank/DDBJ whole genome shotgun (WGS) entry which is preliminary data.</text>
</comment>
<keyword evidence="16" id="KW-1185">Reference proteome</keyword>
<dbReference type="SUPFAM" id="SSF57667">
    <property type="entry name" value="beta-beta-alpha zinc fingers"/>
    <property type="match status" value="8"/>
</dbReference>
<feature type="region of interest" description="Disordered" evidence="13">
    <location>
        <begin position="507"/>
        <end position="530"/>
    </location>
</feature>
<organism evidence="15 16">
    <name type="scientific">Takifugu bimaculatus</name>
    <dbReference type="NCBI Taxonomy" id="433685"/>
    <lineage>
        <taxon>Eukaryota</taxon>
        <taxon>Metazoa</taxon>
        <taxon>Chordata</taxon>
        <taxon>Craniata</taxon>
        <taxon>Vertebrata</taxon>
        <taxon>Euteleostomi</taxon>
        <taxon>Actinopterygii</taxon>
        <taxon>Neopterygii</taxon>
        <taxon>Teleostei</taxon>
        <taxon>Neoteleostei</taxon>
        <taxon>Acanthomorphata</taxon>
        <taxon>Eupercaria</taxon>
        <taxon>Tetraodontiformes</taxon>
        <taxon>Tetradontoidea</taxon>
        <taxon>Tetraodontidae</taxon>
        <taxon>Takifugu</taxon>
    </lineage>
</organism>
<dbReference type="EMBL" id="SWLE01000015">
    <property type="protein sequence ID" value="TNM91491.1"/>
    <property type="molecule type" value="Genomic_DNA"/>
</dbReference>
<dbReference type="CDD" id="cd11657">
    <property type="entry name" value="TIN2_N"/>
    <property type="match status" value="1"/>
</dbReference>
<feature type="region of interest" description="Disordered" evidence="13">
    <location>
        <begin position="247"/>
        <end position="268"/>
    </location>
</feature>
<feature type="domain" description="C2H2-type" evidence="14">
    <location>
        <begin position="541"/>
        <end position="568"/>
    </location>
</feature>
<dbReference type="GO" id="GO:0000978">
    <property type="term" value="F:RNA polymerase II cis-regulatory region sequence-specific DNA binding"/>
    <property type="evidence" value="ECO:0007669"/>
    <property type="project" value="TreeGrafter"/>
</dbReference>
<evidence type="ECO:0000313" key="16">
    <source>
        <dbReference type="Proteomes" id="UP000516260"/>
    </source>
</evidence>
<protein>
    <recommendedName>
        <fullName evidence="14">C2H2-type domain-containing protein</fullName>
    </recommendedName>
</protein>
<evidence type="ECO:0000256" key="13">
    <source>
        <dbReference type="SAM" id="MobiDB-lite"/>
    </source>
</evidence>
<feature type="compositionally biased region" description="Basic and acidic residues" evidence="13">
    <location>
        <begin position="519"/>
        <end position="530"/>
    </location>
</feature>
<evidence type="ECO:0000256" key="8">
    <source>
        <dbReference type="ARBA" id="ARBA00023015"/>
    </source>
</evidence>
<evidence type="ECO:0000256" key="10">
    <source>
        <dbReference type="ARBA" id="ARBA00023163"/>
    </source>
</evidence>
<feature type="compositionally biased region" description="Basic and acidic residues" evidence="13">
    <location>
        <begin position="250"/>
        <end position="259"/>
    </location>
</feature>
<keyword evidence="4" id="KW-0677">Repeat</keyword>
<dbReference type="GO" id="GO:0008270">
    <property type="term" value="F:zinc ion binding"/>
    <property type="evidence" value="ECO:0007669"/>
    <property type="project" value="UniProtKB-KW"/>
</dbReference>
<feature type="domain" description="C2H2-type" evidence="14">
    <location>
        <begin position="768"/>
        <end position="795"/>
    </location>
</feature>
<dbReference type="FunFam" id="3.30.160.60:FF:000444">
    <property type="entry name" value="Zinc finger protein 335"/>
    <property type="match status" value="1"/>
</dbReference>
<evidence type="ECO:0000256" key="9">
    <source>
        <dbReference type="ARBA" id="ARBA00023125"/>
    </source>
</evidence>
<feature type="domain" description="C2H2-type" evidence="14">
    <location>
        <begin position="712"/>
        <end position="739"/>
    </location>
</feature>
<feature type="domain" description="C2H2-type" evidence="14">
    <location>
        <begin position="658"/>
        <end position="685"/>
    </location>
</feature>
<dbReference type="FunFam" id="3.30.160.60:FF:000624">
    <property type="entry name" value="zinc finger protein 697"/>
    <property type="match status" value="1"/>
</dbReference>
<dbReference type="Pfam" id="PF14973">
    <property type="entry name" value="TINF2_N"/>
    <property type="match status" value="2"/>
</dbReference>
<feature type="domain" description="C2H2-type" evidence="14">
    <location>
        <begin position="796"/>
        <end position="823"/>
    </location>
</feature>
<dbReference type="FunFam" id="3.30.160.60:FF:000100">
    <property type="entry name" value="Zinc finger 45-like"/>
    <property type="match status" value="1"/>
</dbReference>
<feature type="region of interest" description="Disordered" evidence="13">
    <location>
        <begin position="421"/>
        <end position="444"/>
    </location>
</feature>
<dbReference type="FunFam" id="3.30.160.60:FF:001483">
    <property type="entry name" value="Zinc finger protein 1005"/>
    <property type="match status" value="1"/>
</dbReference>
<dbReference type="FunFam" id="3.30.160.60:FF:000446">
    <property type="entry name" value="Zinc finger protein"/>
    <property type="match status" value="1"/>
</dbReference>
<accession>A0A4Z2BGJ5</accession>
<evidence type="ECO:0000313" key="15">
    <source>
        <dbReference type="EMBL" id="TNM91491.1"/>
    </source>
</evidence>
<sequence>MDSGVFAAHSGGGRLALPSLRLLAPPLQLMMASMWKVLKKRDVPNYWTLAEYVSLVVDVVPDMLMHKHRLQLLLGLRARVDEPGPDIVVNFVELIHSLLKDPEARQEFFTEVFPVEYGTQYDNDLQTLFSEFIYRLNQLLPVPDMEQTVSWLGNDCSPLGDCEHSVCEPADLTNLLRHHKNLGHLEQHVPPSGMGEGILSTLSSRLTKPTARSDPQQGLSDEHGVSFVDDVAVEIITVTDYSEVELSTSADKEDARVENSGEGSDISNRAEEMAAALPPSLGPHDCLDCKKKFKFASSLTAHRVIHTGERPHRCSKCGRCFSFRQSLDRHRHTHKTGRKYSGNKRTPAFPRVGSRRRPDARRVPPMTIRMQTGLRRVPQVTRRSQAVASSGEVPGPDGELLVSNSSEGGLRNVGDHVAEHAGAAPEHNQEATPAKVRTSGRKRKPTMKIQVLNLERGTQRWKKSGKTGGAELTDLTSSCAEHSYGSSIASTQGVERFSAAFSCPKCSRRSPDGVQVPQDDDKVHSETEDEKLSVTDEKGRFGCPDCEKSFKFQSLLKAHRRIHTGEQPFLCPQCGCRFSFKQSLERHKLTHTSGRNYDCLICGGFFKSLLALKEHSSSHVENGEYLCRECGRAFAWKSALVRHIKTHGKDVDMPESSCKCPHCQQVFSSAGYLNKHLLSHKERAHTCSCGKSFSYRAALTAHQRTHQKDRPHVCAQCGKGFLYKGGLLSHMKIHSEEKPFMCSFCGKSFKRERNMKKHERCHTRENVFCCSQCDKSFVYKATLTRHELTHSGERPFLCSDCGKGFFSHAELLKHERFHTGHKPFQCPHCGKKFTQSCYLTIHLRYHTGVRPYSCTECDKRFLSANRLKRHQRIHTGEKPYLCVECGKSFRQSYNLKMHQRTHIVKLT</sequence>
<dbReference type="Gene3D" id="3.30.160.60">
    <property type="entry name" value="Classic Zinc Finger"/>
    <property type="match status" value="13"/>
</dbReference>
<dbReference type="FunFam" id="3.30.160.60:FF:002460">
    <property type="entry name" value="Zgc:174574"/>
    <property type="match status" value="1"/>
</dbReference>
<reference evidence="15 16" key="1">
    <citation type="submission" date="2019-04" db="EMBL/GenBank/DDBJ databases">
        <title>The sequence and de novo assembly of Takifugu bimaculatus genome using PacBio and Hi-C technologies.</title>
        <authorList>
            <person name="Xu P."/>
            <person name="Liu B."/>
            <person name="Zhou Z."/>
        </authorList>
    </citation>
    <scope>NUCLEOTIDE SEQUENCE [LARGE SCALE GENOMIC DNA]</scope>
    <source>
        <strain evidence="15">TB-2018</strain>
        <tissue evidence="15">Muscle</tissue>
    </source>
</reference>
<gene>
    <name evidence="15" type="ORF">fugu_019871</name>
</gene>
<dbReference type="Pfam" id="PF00096">
    <property type="entry name" value="zf-C2H2"/>
    <property type="match status" value="9"/>
</dbReference>
<dbReference type="InterPro" id="IPR029400">
    <property type="entry name" value="TINF2_N"/>
</dbReference>
<evidence type="ECO:0000256" key="2">
    <source>
        <dbReference type="ARBA" id="ARBA00022499"/>
    </source>
</evidence>
<evidence type="ECO:0000256" key="6">
    <source>
        <dbReference type="ARBA" id="ARBA00022833"/>
    </source>
</evidence>
<dbReference type="PANTHER" id="PTHR24393:SF158">
    <property type="entry name" value="C2H2-TYPE DOMAIN-CONTAINING PROTEIN"/>
    <property type="match status" value="1"/>
</dbReference>
<feature type="domain" description="C2H2-type" evidence="14">
    <location>
        <begin position="597"/>
        <end position="624"/>
    </location>
</feature>
<evidence type="ECO:0000256" key="4">
    <source>
        <dbReference type="ARBA" id="ARBA00022737"/>
    </source>
</evidence>
<keyword evidence="8" id="KW-0805">Transcription regulation</keyword>
<proteinExistence type="predicted"/>
<dbReference type="PROSITE" id="PS50157">
    <property type="entry name" value="ZINC_FINGER_C2H2_2"/>
    <property type="match status" value="15"/>
</dbReference>
<dbReference type="SMART" id="SM00355">
    <property type="entry name" value="ZnF_C2H2"/>
    <property type="match status" value="15"/>
</dbReference>
<feature type="domain" description="C2H2-type" evidence="14">
    <location>
        <begin position="880"/>
        <end position="902"/>
    </location>
</feature>
<dbReference type="FunFam" id="3.30.160.60:FF:000702">
    <property type="entry name" value="Transcription factor E4F1 isoform 1"/>
    <property type="match status" value="1"/>
</dbReference>
<keyword evidence="6" id="KW-0862">Zinc</keyword>
<keyword evidence="9" id="KW-0238">DNA-binding</keyword>
<dbReference type="GO" id="GO:0001228">
    <property type="term" value="F:DNA-binding transcription activator activity, RNA polymerase II-specific"/>
    <property type="evidence" value="ECO:0007669"/>
    <property type="project" value="TreeGrafter"/>
</dbReference>
<evidence type="ECO:0000256" key="5">
    <source>
        <dbReference type="ARBA" id="ARBA00022771"/>
    </source>
</evidence>
<dbReference type="PROSITE" id="PS00028">
    <property type="entry name" value="ZINC_FINGER_C2H2_1"/>
    <property type="match status" value="13"/>
</dbReference>
<feature type="domain" description="C2H2-type" evidence="14">
    <location>
        <begin position="312"/>
        <end position="339"/>
    </location>
</feature>
<feature type="domain" description="C2H2-type" evidence="14">
    <location>
        <begin position="685"/>
        <end position="711"/>
    </location>
</feature>
<dbReference type="InterPro" id="IPR036236">
    <property type="entry name" value="Znf_C2H2_sf"/>
</dbReference>
<evidence type="ECO:0000256" key="11">
    <source>
        <dbReference type="ARBA" id="ARBA00023242"/>
    </source>
</evidence>
<feature type="domain" description="C2H2-type" evidence="14">
    <location>
        <begin position="824"/>
        <end position="851"/>
    </location>
</feature>
<keyword evidence="3" id="KW-0479">Metal-binding</keyword>
<dbReference type="PANTHER" id="PTHR24393">
    <property type="entry name" value="ZINC FINGER PROTEIN"/>
    <property type="match status" value="1"/>
</dbReference>
<dbReference type="FunFam" id="3.30.160.60:FF:000012">
    <property type="entry name" value="RB-associated KRAB zinc finger protein-like"/>
    <property type="match status" value="1"/>
</dbReference>
<dbReference type="FunFam" id="3.30.160.60:FF:000322">
    <property type="entry name" value="GDNF-inducible zinc finger protein 1"/>
    <property type="match status" value="1"/>
</dbReference>
<evidence type="ECO:0000259" key="14">
    <source>
        <dbReference type="PROSITE" id="PS50157"/>
    </source>
</evidence>
<feature type="domain" description="C2H2-type" evidence="14">
    <location>
        <begin position="569"/>
        <end position="596"/>
    </location>
</feature>
<evidence type="ECO:0000256" key="3">
    <source>
        <dbReference type="ARBA" id="ARBA00022723"/>
    </source>
</evidence>
<keyword evidence="11" id="KW-0539">Nucleus</keyword>
<evidence type="ECO:0000256" key="12">
    <source>
        <dbReference type="PROSITE-ProRule" id="PRU00042"/>
    </source>
</evidence>
<keyword evidence="5 12" id="KW-0863">Zinc-finger</keyword>